<evidence type="ECO:0000313" key="1">
    <source>
        <dbReference type="EMBL" id="CAM9165947.1"/>
    </source>
</evidence>
<dbReference type="Proteomes" id="UP001162501">
    <property type="component" value="Unassembled WGS sequence"/>
</dbReference>
<name>A0ACB1KFE0_RANTA</name>
<reference evidence="1" key="1">
    <citation type="submission" date="2025-03" db="EMBL/GenBank/DDBJ databases">
        <authorList>
            <consortium name="ELIXIR-Norway"/>
            <consortium name="Elixir Norway"/>
        </authorList>
    </citation>
    <scope>NUCLEOTIDE SEQUENCE</scope>
</reference>
<organism evidence="1 2">
    <name type="scientific">Rangifer tarandus platyrhynchus</name>
    <name type="common">Svalbard reindeer</name>
    <dbReference type="NCBI Taxonomy" id="3082113"/>
    <lineage>
        <taxon>Eukaryota</taxon>
        <taxon>Metazoa</taxon>
        <taxon>Chordata</taxon>
        <taxon>Craniata</taxon>
        <taxon>Vertebrata</taxon>
        <taxon>Euteleostomi</taxon>
        <taxon>Mammalia</taxon>
        <taxon>Eutheria</taxon>
        <taxon>Laurasiatheria</taxon>
        <taxon>Artiodactyla</taxon>
        <taxon>Ruminantia</taxon>
        <taxon>Pecora</taxon>
        <taxon>Cervidae</taxon>
        <taxon>Odocoileinae</taxon>
        <taxon>Rangifer</taxon>
    </lineage>
</organism>
<feature type="non-terminal residue" evidence="1">
    <location>
        <position position="568"/>
    </location>
</feature>
<proteinExistence type="predicted"/>
<accession>A0ACB1KFE0</accession>
<protein>
    <submittedName>
        <fullName evidence="1">Uncharacterized protein</fullName>
    </submittedName>
</protein>
<comment type="caution">
    <text evidence="1">The sequence shown here is derived from an EMBL/GenBank/DDBJ whole genome shotgun (WGS) entry which is preliminary data.</text>
</comment>
<dbReference type="EMBL" id="CATOBB020000477">
    <property type="protein sequence ID" value="CAM9165947.1"/>
    <property type="molecule type" value="Genomic_DNA"/>
</dbReference>
<evidence type="ECO:0000313" key="2">
    <source>
        <dbReference type="Proteomes" id="UP001162501"/>
    </source>
</evidence>
<sequence length="568" mass="57743">MARLTPFRATATPAAVGEVPSGGARSVDRPGMPPDPPTQVVPTLFSSLGPGGPARAAAARPPGSRPAPPEGGGAMNGAPLPHEGGSPRPRRFARPAPGPEDKSSTRETNGALPTPTPLAKTYRSPPPSPKQKKLPLPPPPAPVSARLPPTPDVPALWGSGPIGVLFSLQGARAAPQPQPPGDTWGSWAPPLHCTSAPLPETGVPGRPAGRPDPSEGGNELGPGLPTSTSERSFRSAPGPGRAPRAHSPRPEPRNLCPAPPLRACARRPPPPPSPGRAAAAEGPAPGAAARRPPGPPPPRARAPRRRRVPETRGRWKVSGAEWRRGRCGGGGGAGARAAPRSRARRTGRAGVGGETAAAGEGGTREGPARPVTSGGERPPERRPRPGGRPRAPPPACARPRRRGRGVRGPPSPSPIPPYGPQCAPSPTARGPCTLPHLGPPHRPPPRPKRPSPRLALPHGPQPAPSPTARGGELGSPAPSPTPKGAASQASPSPKAPGLPPPPPPGEGEPGSPPHHPPPRPKGPRPSPSPLPHGPQPALSPTAGQGKPGSPPPRPKRPRPRPAPPPRRI</sequence>
<gene>
    <name evidence="1" type="ORF">MRATA1EN22A_LOCUS29308</name>
</gene>
<feature type="non-terminal residue" evidence="1">
    <location>
        <position position="1"/>
    </location>
</feature>